<dbReference type="EMBL" id="JAGZSV010000225">
    <property type="protein sequence ID" value="MBS6941570.1"/>
    <property type="molecule type" value="Genomic_DNA"/>
</dbReference>
<comment type="caution">
    <text evidence="1">The sequence shown here is derived from an EMBL/GenBank/DDBJ whole genome shotgun (WGS) entry which is preliminary data.</text>
</comment>
<name>A0A943V2D4_9ACTN</name>
<reference evidence="1" key="1">
    <citation type="submission" date="2021-02" db="EMBL/GenBank/DDBJ databases">
        <title>Infant gut strain persistence is associated with maternal origin, phylogeny, and functional potential including surface adhesion and iron acquisition.</title>
        <authorList>
            <person name="Lou Y.C."/>
        </authorList>
    </citation>
    <scope>NUCLEOTIDE SEQUENCE</scope>
    <source>
        <strain evidence="1">L2_039_000G1_dasL2_039_000G1_concoct_11</strain>
    </source>
</reference>
<sequence length="91" mass="9396">MQESAVQTCAADGSRLPSFAAETTPRRFSGLLPKSVSEDIAAAVKALGIAEIKDELSRGGVAGDAACDVDFKDMAICCLGLLVFGLILSSF</sequence>
<evidence type="ECO:0000313" key="2">
    <source>
        <dbReference type="Proteomes" id="UP000727506"/>
    </source>
</evidence>
<dbReference type="AlphaFoldDB" id="A0A943V2D4"/>
<proteinExistence type="predicted"/>
<evidence type="ECO:0000313" key="1">
    <source>
        <dbReference type="EMBL" id="MBS6941570.1"/>
    </source>
</evidence>
<dbReference type="Proteomes" id="UP000727506">
    <property type="component" value="Unassembled WGS sequence"/>
</dbReference>
<organism evidence="1 2">
    <name type="scientific">Slackia piriformis</name>
    <dbReference type="NCBI Taxonomy" id="626934"/>
    <lineage>
        <taxon>Bacteria</taxon>
        <taxon>Bacillati</taxon>
        <taxon>Actinomycetota</taxon>
        <taxon>Coriobacteriia</taxon>
        <taxon>Eggerthellales</taxon>
        <taxon>Eggerthellaceae</taxon>
        <taxon>Slackia</taxon>
    </lineage>
</organism>
<protein>
    <submittedName>
        <fullName evidence="1">Uncharacterized protein</fullName>
    </submittedName>
</protein>
<accession>A0A943V2D4</accession>
<gene>
    <name evidence="1" type="ORF">KH142_08915</name>
</gene>